<evidence type="ECO:0000313" key="8">
    <source>
        <dbReference type="EMBL" id="SFZ85839.1"/>
    </source>
</evidence>
<dbReference type="STRING" id="665118.SAMN02983003_3011"/>
<dbReference type="OrthoDB" id="9815357at2"/>
<evidence type="ECO:0000259" key="7">
    <source>
        <dbReference type="Pfam" id="PF13505"/>
    </source>
</evidence>
<comment type="similarity">
    <text evidence="5">Belongs to the Omp25/RopB family.</text>
</comment>
<protein>
    <submittedName>
        <fullName evidence="8">Outer membrane immunogenic protein</fullName>
    </submittedName>
</protein>
<evidence type="ECO:0000256" key="4">
    <source>
        <dbReference type="ARBA" id="ARBA00023237"/>
    </source>
</evidence>
<feature type="domain" description="Outer membrane protein beta-barrel" evidence="7">
    <location>
        <begin position="19"/>
        <end position="208"/>
    </location>
</feature>
<sequence length="210" mass="21608">MKHLIVAASALFIASPALAADLSIPYTPAPVVPVAMPASDWSGFYAGIHAGYGWGTTDIEGADFDASGWLAGGQIGFRQQMDVFVLGLQTDLSVANLSTDEDLIAGGTADWYGSTTIRAGVAATDAVLVYALGGIAYAGVTATDGVEDISNTHLGWTAGVGAEVALTDNVSVFGEYAYSSLGSQTYEFASGDTDVSFDTHIVKAGLNFSF</sequence>
<dbReference type="InterPro" id="IPR051692">
    <property type="entry name" value="OMP-like"/>
</dbReference>
<keyword evidence="3" id="KW-0472">Membrane</keyword>
<name>A0A1K2I0N7_9HYPH</name>
<dbReference type="PANTHER" id="PTHR34001">
    <property type="entry name" value="BLL7405 PROTEIN"/>
    <property type="match status" value="1"/>
</dbReference>
<keyword evidence="9" id="KW-1185">Reference proteome</keyword>
<evidence type="ECO:0000256" key="1">
    <source>
        <dbReference type="ARBA" id="ARBA00004442"/>
    </source>
</evidence>
<dbReference type="EMBL" id="FPKU01000003">
    <property type="protein sequence ID" value="SFZ85839.1"/>
    <property type="molecule type" value="Genomic_DNA"/>
</dbReference>
<dbReference type="Proteomes" id="UP000183447">
    <property type="component" value="Unassembled WGS sequence"/>
</dbReference>
<dbReference type="AlphaFoldDB" id="A0A1K2I0N7"/>
<dbReference type="RefSeq" id="WP_072344988.1">
    <property type="nucleotide sequence ID" value="NZ_FPKU01000003.1"/>
</dbReference>
<keyword evidence="4" id="KW-0998">Cell outer membrane</keyword>
<evidence type="ECO:0000256" key="6">
    <source>
        <dbReference type="SAM" id="SignalP"/>
    </source>
</evidence>
<feature type="chain" id="PRO_5009678546" evidence="6">
    <location>
        <begin position="20"/>
        <end position="210"/>
    </location>
</feature>
<dbReference type="InterPro" id="IPR011250">
    <property type="entry name" value="OMP/PagP_B-barrel"/>
</dbReference>
<gene>
    <name evidence="8" type="ORF">SAMN02983003_3011</name>
</gene>
<dbReference type="InterPro" id="IPR027385">
    <property type="entry name" value="Beta-barrel_OMP"/>
</dbReference>
<reference evidence="8 9" key="1">
    <citation type="submission" date="2016-11" db="EMBL/GenBank/DDBJ databases">
        <authorList>
            <person name="Jaros S."/>
            <person name="Januszkiewicz K."/>
            <person name="Wedrychowicz H."/>
        </authorList>
    </citation>
    <scope>NUCLEOTIDE SEQUENCE [LARGE SCALE GENOMIC DNA]</scope>
    <source>
        <strain evidence="8 9">ATCC 23634</strain>
    </source>
</reference>
<evidence type="ECO:0000313" key="9">
    <source>
        <dbReference type="Proteomes" id="UP000183447"/>
    </source>
</evidence>
<proteinExistence type="inferred from homology"/>
<comment type="subcellular location">
    <subcellularLocation>
        <location evidence="1">Cell outer membrane</location>
    </subcellularLocation>
</comment>
<dbReference type="SUPFAM" id="SSF56925">
    <property type="entry name" value="OMPA-like"/>
    <property type="match status" value="1"/>
</dbReference>
<keyword evidence="2 6" id="KW-0732">Signal</keyword>
<feature type="signal peptide" evidence="6">
    <location>
        <begin position="1"/>
        <end position="19"/>
    </location>
</feature>
<accession>A0A1K2I0N7</accession>
<evidence type="ECO:0000256" key="3">
    <source>
        <dbReference type="ARBA" id="ARBA00023136"/>
    </source>
</evidence>
<dbReference type="Pfam" id="PF13505">
    <property type="entry name" value="OMP_b-brl"/>
    <property type="match status" value="1"/>
</dbReference>
<organism evidence="8 9">
    <name type="scientific">Devosia enhydra</name>
    <dbReference type="NCBI Taxonomy" id="665118"/>
    <lineage>
        <taxon>Bacteria</taxon>
        <taxon>Pseudomonadati</taxon>
        <taxon>Pseudomonadota</taxon>
        <taxon>Alphaproteobacteria</taxon>
        <taxon>Hyphomicrobiales</taxon>
        <taxon>Devosiaceae</taxon>
        <taxon>Devosia</taxon>
    </lineage>
</organism>
<evidence type="ECO:0000256" key="2">
    <source>
        <dbReference type="ARBA" id="ARBA00022729"/>
    </source>
</evidence>
<dbReference type="PANTHER" id="PTHR34001:SF3">
    <property type="entry name" value="BLL7405 PROTEIN"/>
    <property type="match status" value="1"/>
</dbReference>
<dbReference type="Gene3D" id="2.40.160.20">
    <property type="match status" value="1"/>
</dbReference>
<dbReference type="GO" id="GO:0009279">
    <property type="term" value="C:cell outer membrane"/>
    <property type="evidence" value="ECO:0007669"/>
    <property type="project" value="UniProtKB-SubCell"/>
</dbReference>
<evidence type="ECO:0000256" key="5">
    <source>
        <dbReference type="ARBA" id="ARBA00038306"/>
    </source>
</evidence>